<feature type="region of interest" description="Disordered" evidence="1">
    <location>
        <begin position="110"/>
        <end position="216"/>
    </location>
</feature>
<evidence type="ECO:0000259" key="2">
    <source>
        <dbReference type="Pfam" id="PF26130"/>
    </source>
</evidence>
<comment type="caution">
    <text evidence="3">The sequence shown here is derived from an EMBL/GenBank/DDBJ whole genome shotgun (WGS) entry which is preliminary data.</text>
</comment>
<reference evidence="3" key="1">
    <citation type="submission" date="2022-07" db="EMBL/GenBank/DDBJ databases">
        <authorList>
            <person name="Macas J."/>
            <person name="Novak P."/>
            <person name="Neumann P."/>
        </authorList>
    </citation>
    <scope>NUCLEOTIDE SEQUENCE</scope>
</reference>
<dbReference type="OrthoDB" id="998442at2759"/>
<evidence type="ECO:0000313" key="3">
    <source>
        <dbReference type="EMBL" id="CAH9109000.1"/>
    </source>
</evidence>
<dbReference type="PANTHER" id="PTHR31973">
    <property type="entry name" value="POLYPROTEIN, PUTATIVE-RELATED"/>
    <property type="match status" value="1"/>
</dbReference>
<gene>
    <name evidence="3" type="ORF">CEURO_LOCUS18332</name>
</gene>
<name>A0A9P1EIG8_CUSEU</name>
<keyword evidence="4" id="KW-1185">Reference proteome</keyword>
<feature type="domain" description="PB1-like" evidence="2">
    <location>
        <begin position="2"/>
        <end position="88"/>
    </location>
</feature>
<accession>A0A9P1EIG8</accession>
<dbReference type="Proteomes" id="UP001152484">
    <property type="component" value="Unassembled WGS sequence"/>
</dbReference>
<dbReference type="EMBL" id="CAMAPE010000052">
    <property type="protein sequence ID" value="CAH9109000.1"/>
    <property type="molecule type" value="Genomic_DNA"/>
</dbReference>
<evidence type="ECO:0000313" key="4">
    <source>
        <dbReference type="Proteomes" id="UP001152484"/>
    </source>
</evidence>
<sequence>MGGNFVKQAEVAYINGEVHTITLDPGKISYPHLLKYITKDAYKKVKSLSFKLPGEKMEELKSLWNDATTLQLMEMATNRGVIDIYVEHGIDEPELISSFALPSTINAKTDVETEERGQAEHVANENEVHKEMPQFEEEIEEEELLHSGEDQTSEEEEEDADNGDDAKLREKQMARVKNKNKTTTDELLSDEEDEGVSSQYYDSDEPPSYYSESEKEEVQISEVQSKVQERHKVPSYNPASESKELELDMLFEDGIQFKTALINYAVHNKRDIRWVKNEPRRIQAQRENKKCPFKCTTSWAEQYKCIQMKTWVGTHRCNEKFKLKIVSQKWLEDKFENKIRDNPSIGVFCQEDSLPSDLGSMARV</sequence>
<dbReference type="Pfam" id="PF26130">
    <property type="entry name" value="PB1-like"/>
    <property type="match status" value="1"/>
</dbReference>
<feature type="compositionally biased region" description="Acidic residues" evidence="1">
    <location>
        <begin position="151"/>
        <end position="163"/>
    </location>
</feature>
<feature type="compositionally biased region" description="Acidic residues" evidence="1">
    <location>
        <begin position="134"/>
        <end position="143"/>
    </location>
</feature>
<proteinExistence type="predicted"/>
<protein>
    <recommendedName>
        <fullName evidence="2">PB1-like domain-containing protein</fullName>
    </recommendedName>
</protein>
<feature type="compositionally biased region" description="Low complexity" evidence="1">
    <location>
        <begin position="197"/>
        <end position="211"/>
    </location>
</feature>
<organism evidence="3 4">
    <name type="scientific">Cuscuta europaea</name>
    <name type="common">European dodder</name>
    <dbReference type="NCBI Taxonomy" id="41803"/>
    <lineage>
        <taxon>Eukaryota</taxon>
        <taxon>Viridiplantae</taxon>
        <taxon>Streptophyta</taxon>
        <taxon>Embryophyta</taxon>
        <taxon>Tracheophyta</taxon>
        <taxon>Spermatophyta</taxon>
        <taxon>Magnoliopsida</taxon>
        <taxon>eudicotyledons</taxon>
        <taxon>Gunneridae</taxon>
        <taxon>Pentapetalae</taxon>
        <taxon>asterids</taxon>
        <taxon>lamiids</taxon>
        <taxon>Solanales</taxon>
        <taxon>Convolvulaceae</taxon>
        <taxon>Cuscuteae</taxon>
        <taxon>Cuscuta</taxon>
        <taxon>Cuscuta subgen. Cuscuta</taxon>
    </lineage>
</organism>
<dbReference type="InterPro" id="IPR058594">
    <property type="entry name" value="PB1-like_dom_pln"/>
</dbReference>
<dbReference type="AlphaFoldDB" id="A0A9P1EIG8"/>
<feature type="compositionally biased region" description="Basic and acidic residues" evidence="1">
    <location>
        <begin position="110"/>
        <end position="133"/>
    </location>
</feature>
<feature type="compositionally biased region" description="Basic and acidic residues" evidence="1">
    <location>
        <begin position="164"/>
        <end position="173"/>
    </location>
</feature>
<dbReference type="PANTHER" id="PTHR31973:SF187">
    <property type="entry name" value="MUTATOR TRANSPOSASE MUDRA PROTEIN"/>
    <property type="match status" value="1"/>
</dbReference>
<evidence type="ECO:0000256" key="1">
    <source>
        <dbReference type="SAM" id="MobiDB-lite"/>
    </source>
</evidence>